<dbReference type="EMBL" id="JALBUR010000021">
    <property type="protein sequence ID" value="MDX8420075.1"/>
    <property type="molecule type" value="Genomic_DNA"/>
</dbReference>
<dbReference type="Proteomes" id="UP001286174">
    <property type="component" value="Unassembled WGS sequence"/>
</dbReference>
<evidence type="ECO:0000256" key="1">
    <source>
        <dbReference type="ARBA" id="ARBA00023015"/>
    </source>
</evidence>
<evidence type="ECO:0000256" key="2">
    <source>
        <dbReference type="ARBA" id="ARBA00023125"/>
    </source>
</evidence>
<dbReference type="Gene3D" id="2.60.120.10">
    <property type="entry name" value="Jelly Rolls"/>
    <property type="match status" value="1"/>
</dbReference>
<dbReference type="GO" id="GO:0003677">
    <property type="term" value="F:DNA binding"/>
    <property type="evidence" value="ECO:0007669"/>
    <property type="project" value="UniProtKB-KW"/>
</dbReference>
<dbReference type="SUPFAM" id="SSF46785">
    <property type="entry name" value="Winged helix' DNA-binding domain"/>
    <property type="match status" value="1"/>
</dbReference>
<gene>
    <name evidence="6" type="ORF">MOZ60_08205</name>
</gene>
<evidence type="ECO:0000259" key="4">
    <source>
        <dbReference type="PROSITE" id="PS50042"/>
    </source>
</evidence>
<name>A0AB35U920_9FIRM</name>
<keyword evidence="1" id="KW-0805">Transcription regulation</keyword>
<dbReference type="RefSeq" id="WP_370596312.1">
    <property type="nucleotide sequence ID" value="NZ_JALBUR010000021.1"/>
</dbReference>
<evidence type="ECO:0000313" key="7">
    <source>
        <dbReference type="Proteomes" id="UP001286174"/>
    </source>
</evidence>
<dbReference type="AlphaFoldDB" id="A0AB35U920"/>
<dbReference type="Pfam" id="PF00027">
    <property type="entry name" value="cNMP_binding"/>
    <property type="match status" value="1"/>
</dbReference>
<dbReference type="PROSITE" id="PS50042">
    <property type="entry name" value="CNMP_BINDING_3"/>
    <property type="match status" value="1"/>
</dbReference>
<sequence length="223" mass="25149">MNEMFLTNTNLFHGIRKEEITHLLSCLDAHEQSYDKNETILRAGSTIQEIGLVESGGVNIIVNFYWGTSRIFGHASQAEIFGENYAAIPGKELLCDVVACEPSTILFINLNKLLTTCQNGCAFHNRLIHNLLSIQAKKSLNLSQRMMHTAPRSLREKLLSYLSEQAMIHGSAHFVIPFDRQQLADYLGVDRSAMSAELSKMKKDGLISCRKNEFILHEMPDHL</sequence>
<keyword evidence="2" id="KW-0238">DNA-binding</keyword>
<evidence type="ECO:0000256" key="3">
    <source>
        <dbReference type="ARBA" id="ARBA00023163"/>
    </source>
</evidence>
<dbReference type="SUPFAM" id="SSF51206">
    <property type="entry name" value="cAMP-binding domain-like"/>
    <property type="match status" value="1"/>
</dbReference>
<dbReference type="CDD" id="cd00038">
    <property type="entry name" value="CAP_ED"/>
    <property type="match status" value="1"/>
</dbReference>
<organism evidence="6 7">
    <name type="scientific">Grylomicrobium aquisgranensis</name>
    <dbReference type="NCBI Taxonomy" id="2926318"/>
    <lineage>
        <taxon>Bacteria</taxon>
        <taxon>Bacillati</taxon>
        <taxon>Bacillota</taxon>
        <taxon>Erysipelotrichia</taxon>
        <taxon>Erysipelotrichales</taxon>
        <taxon>Erysipelotrichaceae</taxon>
        <taxon>Grylomicrobium</taxon>
    </lineage>
</organism>
<dbReference type="InterPro" id="IPR018490">
    <property type="entry name" value="cNMP-bd_dom_sf"/>
</dbReference>
<dbReference type="InterPro" id="IPR014710">
    <property type="entry name" value="RmlC-like_jellyroll"/>
</dbReference>
<dbReference type="InterPro" id="IPR012318">
    <property type="entry name" value="HTH_CRP"/>
</dbReference>
<dbReference type="PROSITE" id="PS51063">
    <property type="entry name" value="HTH_CRP_2"/>
    <property type="match status" value="1"/>
</dbReference>
<dbReference type="GO" id="GO:0006355">
    <property type="term" value="P:regulation of DNA-templated transcription"/>
    <property type="evidence" value="ECO:0007669"/>
    <property type="project" value="InterPro"/>
</dbReference>
<feature type="domain" description="HTH crp-type" evidence="5">
    <location>
        <begin position="152"/>
        <end position="220"/>
    </location>
</feature>
<reference evidence="6 7" key="1">
    <citation type="submission" date="2022-03" db="EMBL/GenBank/DDBJ databases">
        <title>Novel taxa within the pig intestine.</title>
        <authorList>
            <person name="Wylensek D."/>
            <person name="Bishof K."/>
            <person name="Afrizal A."/>
            <person name="Clavel T."/>
        </authorList>
    </citation>
    <scope>NUCLEOTIDE SEQUENCE [LARGE SCALE GENOMIC DNA]</scope>
    <source>
        <strain evidence="6 7">CLA-KB-P133</strain>
    </source>
</reference>
<evidence type="ECO:0000259" key="5">
    <source>
        <dbReference type="PROSITE" id="PS51063"/>
    </source>
</evidence>
<proteinExistence type="predicted"/>
<keyword evidence="3" id="KW-0804">Transcription</keyword>
<dbReference type="InterPro" id="IPR036390">
    <property type="entry name" value="WH_DNA-bd_sf"/>
</dbReference>
<dbReference type="Pfam" id="PF13545">
    <property type="entry name" value="HTH_Crp_2"/>
    <property type="match status" value="1"/>
</dbReference>
<protein>
    <submittedName>
        <fullName evidence="6">Crp/Fnr family transcriptional regulator</fullName>
    </submittedName>
</protein>
<feature type="domain" description="Cyclic nucleotide-binding" evidence="4">
    <location>
        <begin position="11"/>
        <end position="83"/>
    </location>
</feature>
<accession>A0AB35U920</accession>
<comment type="caution">
    <text evidence="6">The sequence shown here is derived from an EMBL/GenBank/DDBJ whole genome shotgun (WGS) entry which is preliminary data.</text>
</comment>
<evidence type="ECO:0000313" key="6">
    <source>
        <dbReference type="EMBL" id="MDX8420075.1"/>
    </source>
</evidence>
<dbReference type="InterPro" id="IPR000595">
    <property type="entry name" value="cNMP-bd_dom"/>
</dbReference>
<keyword evidence="7" id="KW-1185">Reference proteome</keyword>